<dbReference type="Pfam" id="PF06985">
    <property type="entry name" value="HET"/>
    <property type="match status" value="1"/>
</dbReference>
<dbReference type="RefSeq" id="XP_031892125.1">
    <property type="nucleotide sequence ID" value="XM_032027443.1"/>
</dbReference>
<dbReference type="InterPro" id="IPR010730">
    <property type="entry name" value="HET"/>
</dbReference>
<gene>
    <name evidence="2" type="ORF">CGGC5_v008443</name>
</gene>
<accession>A0A7J6J544</accession>
<reference evidence="2 3" key="1">
    <citation type="submission" date="2012-08" db="EMBL/GenBank/DDBJ databases">
        <authorList>
            <person name="Gan P.H.P."/>
            <person name="Ikeda K."/>
            <person name="Irieda H."/>
            <person name="Narusaka M."/>
            <person name="O'Connell R.J."/>
            <person name="Narusaka Y."/>
            <person name="Takano Y."/>
            <person name="Kubo Y."/>
            <person name="Shirasu K."/>
        </authorList>
    </citation>
    <scope>NUCLEOTIDE SEQUENCE [LARGE SCALE GENOMIC DNA]</scope>
    <source>
        <strain evidence="2 3">Nara gc5</strain>
    </source>
</reference>
<dbReference type="EMBL" id="ANPB02000004">
    <property type="protein sequence ID" value="KAF4483989.1"/>
    <property type="molecule type" value="Genomic_DNA"/>
</dbReference>
<proteinExistence type="predicted"/>
<name>A0A7J6J544_COLFN</name>
<dbReference type="PANTHER" id="PTHR33112">
    <property type="entry name" value="DOMAIN PROTEIN, PUTATIVE-RELATED"/>
    <property type="match status" value="1"/>
</dbReference>
<dbReference type="Proteomes" id="UP000011096">
    <property type="component" value="Unassembled WGS sequence"/>
</dbReference>
<dbReference type="InParanoid" id="A0A7J6J544"/>
<evidence type="ECO:0000259" key="1">
    <source>
        <dbReference type="Pfam" id="PF06985"/>
    </source>
</evidence>
<comment type="caution">
    <text evidence="2">The sequence shown here is derived from an EMBL/GenBank/DDBJ whole genome shotgun (WGS) entry which is preliminary data.</text>
</comment>
<sequence length="292" mass="32838">MFRSEIPNIALPVAFREAIGFVQELGIQYIWIDSLCIIQDGARSNDDWTFESSRMKSVYSNSAICLSLDRARSPQDSVIYGPDVQFMTPFEINTTGIFDENDLAAESKRCAVFSSQHFNNALYDQPLGSRAWALQERMLPPRVLGFGEGELFWSCRQVPHACESLPSGTASLPDRSLGLRSSFIPITSDSADLYDTWFGLVMDYSGRKLTCPEKDKLVAMSAVAALMETATKDKCIVGHFWKSIPFSLMWDGFGTPFHGSDESLEIRKRLRIPSWSWASEHRTVLSTDAFWA</sequence>
<evidence type="ECO:0000313" key="2">
    <source>
        <dbReference type="EMBL" id="KAF4483989.1"/>
    </source>
</evidence>
<protein>
    <recommendedName>
        <fullName evidence="1">Heterokaryon incompatibility domain-containing protein</fullName>
    </recommendedName>
</protein>
<reference evidence="2 3" key="2">
    <citation type="submission" date="2020-04" db="EMBL/GenBank/DDBJ databases">
        <title>Genome sequencing and assembly of multiple isolates from the Colletotrichum gloeosporioides species complex.</title>
        <authorList>
            <person name="Gan P."/>
            <person name="Shirasu K."/>
        </authorList>
    </citation>
    <scope>NUCLEOTIDE SEQUENCE [LARGE SCALE GENOMIC DNA]</scope>
    <source>
        <strain evidence="2 3">Nara gc5</strain>
    </source>
</reference>
<keyword evidence="3" id="KW-1185">Reference proteome</keyword>
<feature type="domain" description="Heterokaryon incompatibility" evidence="1">
    <location>
        <begin position="8"/>
        <end position="136"/>
    </location>
</feature>
<dbReference type="GeneID" id="43611570"/>
<organism evidence="2 3">
    <name type="scientific">Colletotrichum fructicola (strain Nara gc5)</name>
    <name type="common">Anthracnose fungus</name>
    <name type="synonym">Colletotrichum gloeosporioides (strain Nara gc5)</name>
    <dbReference type="NCBI Taxonomy" id="1213859"/>
    <lineage>
        <taxon>Eukaryota</taxon>
        <taxon>Fungi</taxon>
        <taxon>Dikarya</taxon>
        <taxon>Ascomycota</taxon>
        <taxon>Pezizomycotina</taxon>
        <taxon>Sordariomycetes</taxon>
        <taxon>Hypocreomycetidae</taxon>
        <taxon>Glomerellales</taxon>
        <taxon>Glomerellaceae</taxon>
        <taxon>Colletotrichum</taxon>
        <taxon>Colletotrichum gloeosporioides species complex</taxon>
    </lineage>
</organism>
<dbReference type="AlphaFoldDB" id="A0A7J6J544"/>
<evidence type="ECO:0000313" key="3">
    <source>
        <dbReference type="Proteomes" id="UP000011096"/>
    </source>
</evidence>
<dbReference type="OrthoDB" id="4851321at2759"/>
<dbReference type="PANTHER" id="PTHR33112:SF10">
    <property type="entry name" value="TOL"/>
    <property type="match status" value="1"/>
</dbReference>